<dbReference type="AlphaFoldDB" id="A0A8T1BMG1"/>
<gene>
    <name evidence="1" type="ORF">PC117_g20545</name>
</gene>
<proteinExistence type="predicted"/>
<reference evidence="1" key="1">
    <citation type="submission" date="2018-10" db="EMBL/GenBank/DDBJ databases">
        <title>Effector identification in a new, highly contiguous assembly of the strawberry crown rot pathogen Phytophthora cactorum.</title>
        <authorList>
            <person name="Armitage A.D."/>
            <person name="Nellist C.F."/>
            <person name="Bates H."/>
            <person name="Vickerstaff R.J."/>
            <person name="Harrison R.J."/>
        </authorList>
    </citation>
    <scope>NUCLEOTIDE SEQUENCE</scope>
    <source>
        <strain evidence="1">4040</strain>
    </source>
</reference>
<evidence type="ECO:0000313" key="2">
    <source>
        <dbReference type="Proteomes" id="UP000736787"/>
    </source>
</evidence>
<dbReference type="EMBL" id="RCMK01000965">
    <property type="protein sequence ID" value="KAG2906341.1"/>
    <property type="molecule type" value="Genomic_DNA"/>
</dbReference>
<name>A0A8T1BMG1_9STRA</name>
<protein>
    <submittedName>
        <fullName evidence="1">Uncharacterized protein</fullName>
    </submittedName>
</protein>
<organism evidence="1 2">
    <name type="scientific">Phytophthora cactorum</name>
    <dbReference type="NCBI Taxonomy" id="29920"/>
    <lineage>
        <taxon>Eukaryota</taxon>
        <taxon>Sar</taxon>
        <taxon>Stramenopiles</taxon>
        <taxon>Oomycota</taxon>
        <taxon>Peronosporomycetes</taxon>
        <taxon>Peronosporales</taxon>
        <taxon>Peronosporaceae</taxon>
        <taxon>Phytophthora</taxon>
    </lineage>
</organism>
<sequence>MVSGQVYHNCNRQRDKCVLVSLILSPRGLATPGPALRALRPCLMGSNARVDESLADHAPHESVVIFGIVR</sequence>
<evidence type="ECO:0000313" key="1">
    <source>
        <dbReference type="EMBL" id="KAG2906341.1"/>
    </source>
</evidence>
<dbReference type="Proteomes" id="UP000736787">
    <property type="component" value="Unassembled WGS sequence"/>
</dbReference>
<accession>A0A8T1BMG1</accession>
<comment type="caution">
    <text evidence="1">The sequence shown here is derived from an EMBL/GenBank/DDBJ whole genome shotgun (WGS) entry which is preliminary data.</text>
</comment>